<comment type="caution">
    <text evidence="11">The sequence shown here is derived from an EMBL/GenBank/DDBJ whole genome shotgun (WGS) entry which is preliminary data.</text>
</comment>
<dbReference type="Gene3D" id="2.60.40.1120">
    <property type="entry name" value="Carboxypeptidase-like, regulatory domain"/>
    <property type="match status" value="2"/>
</dbReference>
<keyword evidence="4" id="KW-0964">Secreted</keyword>
<evidence type="ECO:0000313" key="11">
    <source>
        <dbReference type="EMBL" id="ROR82973.1"/>
    </source>
</evidence>
<dbReference type="Proteomes" id="UP000266915">
    <property type="component" value="Unassembled WGS sequence"/>
</dbReference>
<dbReference type="Gene3D" id="2.60.40.10">
    <property type="entry name" value="Immunoglobulins"/>
    <property type="match status" value="3"/>
</dbReference>
<keyword evidence="7" id="KW-1133">Transmembrane helix</keyword>
<dbReference type="GO" id="GO:0005975">
    <property type="term" value="P:carbohydrate metabolic process"/>
    <property type="evidence" value="ECO:0007669"/>
    <property type="project" value="UniProtKB-ARBA"/>
</dbReference>
<dbReference type="Pfam" id="PF17210">
    <property type="entry name" value="SdrD_B"/>
    <property type="match status" value="2"/>
</dbReference>
<dbReference type="SUPFAM" id="SSF49464">
    <property type="entry name" value="Carboxypeptidase regulatory domain-like"/>
    <property type="match status" value="5"/>
</dbReference>
<dbReference type="Pfam" id="PF00746">
    <property type="entry name" value="Gram_pos_anchor"/>
    <property type="match status" value="1"/>
</dbReference>
<comment type="subcellular location">
    <subcellularLocation>
        <location evidence="1">Secreted</location>
    </subcellularLocation>
</comment>
<reference evidence="11 12" key="1">
    <citation type="submission" date="2018-11" db="EMBL/GenBank/DDBJ databases">
        <title>Sequencing the genomes of 1000 actinobacteria strains.</title>
        <authorList>
            <person name="Klenk H.-P."/>
        </authorList>
    </citation>
    <scope>NUCLEOTIDE SEQUENCE [LARGE SCALE GENOMIC DNA]</scope>
    <source>
        <strain evidence="11 12">DSM 14012</strain>
    </source>
</reference>
<gene>
    <name evidence="11" type="ORF">EDD42_3075</name>
</gene>
<evidence type="ECO:0000256" key="2">
    <source>
        <dbReference type="ARBA" id="ARBA00007257"/>
    </source>
</evidence>
<dbReference type="AlphaFoldDB" id="A0A3N2C623"/>
<dbReference type="InterPro" id="IPR019931">
    <property type="entry name" value="LPXTG_anchor"/>
</dbReference>
<dbReference type="PANTHER" id="PTHR36108:SF13">
    <property type="entry name" value="COLOSSIN-B-RELATED"/>
    <property type="match status" value="1"/>
</dbReference>
<evidence type="ECO:0000313" key="12">
    <source>
        <dbReference type="Proteomes" id="UP000266915"/>
    </source>
</evidence>
<evidence type="ECO:0000259" key="10">
    <source>
        <dbReference type="Pfam" id="PF17210"/>
    </source>
</evidence>
<evidence type="ECO:0000256" key="8">
    <source>
        <dbReference type="SAM" id="SignalP"/>
    </source>
</evidence>
<dbReference type="NCBIfam" id="TIGR01167">
    <property type="entry name" value="LPXTG_anchor"/>
    <property type="match status" value="1"/>
</dbReference>
<evidence type="ECO:0000256" key="4">
    <source>
        <dbReference type="ARBA" id="ARBA00022525"/>
    </source>
</evidence>
<feature type="domain" description="Gram-positive cocci surface proteins LPxTG" evidence="9">
    <location>
        <begin position="704"/>
        <end position="746"/>
    </location>
</feature>
<evidence type="ECO:0000259" key="9">
    <source>
        <dbReference type="Pfam" id="PF00746"/>
    </source>
</evidence>
<keyword evidence="5 8" id="KW-0732">Signal</keyword>
<dbReference type="GO" id="GO:0005576">
    <property type="term" value="C:extracellular region"/>
    <property type="evidence" value="ECO:0007669"/>
    <property type="project" value="UniProtKB-SubCell"/>
</dbReference>
<evidence type="ECO:0000256" key="1">
    <source>
        <dbReference type="ARBA" id="ARBA00004613"/>
    </source>
</evidence>
<comment type="similarity">
    <text evidence="2">Belongs to the serine-aspartate repeat-containing protein (SDr) family.</text>
</comment>
<feature type="domain" description="SD-repeat containing protein B" evidence="10">
    <location>
        <begin position="428"/>
        <end position="505"/>
    </location>
</feature>
<dbReference type="InterPro" id="IPR008969">
    <property type="entry name" value="CarboxyPept-like_regulatory"/>
</dbReference>
<protein>
    <submittedName>
        <fullName evidence="11">LPXTG-motif cell wall-anchored protein</fullName>
    </submittedName>
</protein>
<accession>A0A3N2C623</accession>
<evidence type="ECO:0000256" key="6">
    <source>
        <dbReference type="ARBA" id="ARBA00023088"/>
    </source>
</evidence>
<proteinExistence type="inferred from homology"/>
<evidence type="ECO:0000256" key="7">
    <source>
        <dbReference type="SAM" id="Phobius"/>
    </source>
</evidence>
<feature type="signal peptide" evidence="8">
    <location>
        <begin position="1"/>
        <end position="28"/>
    </location>
</feature>
<name>A0A3N2C623_9MICO</name>
<evidence type="ECO:0000256" key="3">
    <source>
        <dbReference type="ARBA" id="ARBA00022512"/>
    </source>
</evidence>
<keyword evidence="3" id="KW-0134">Cell wall</keyword>
<dbReference type="PANTHER" id="PTHR36108">
    <property type="entry name" value="COLOSSIN-B-RELATED"/>
    <property type="match status" value="1"/>
</dbReference>
<dbReference type="InterPro" id="IPR033764">
    <property type="entry name" value="Sdr_B"/>
</dbReference>
<keyword evidence="6" id="KW-0572">Peptidoglycan-anchor</keyword>
<evidence type="ECO:0000256" key="5">
    <source>
        <dbReference type="ARBA" id="ARBA00022729"/>
    </source>
</evidence>
<sequence>MFILTPMTRRIGAAVLALLGASALALTAAVPAASAATTSSWATWPTFSGGSGSYQGTMTLAGQPALTAALTSDSVGGGGIGVISGASTWLAASTPVGAKYGSSRDQPYLNLRPKANNAASPSTTTYSFASPTPPSGWTFVLGDIDADQVTVTAIGPDGSALTPDELGFNGGFNYCAPGLVGKPSCTGSATDVPTWDPATQVLRGNDAASDTAGAAGWFEPSAPISSLTFSFRQRSGAPVYQAWFASIARDVTGTVTDQTSGPLDGVGVRLIDRDGRVVASTTTAGGGAYAFAGYFATDGYTVQLVPPTGKIAVGPARAAADLTDADAVADFTVRDIVPVAVSGTALDTDGAPIVGATVTIDGVGSVTTDTDGNYLFDTVPVGDHTVVITPPAGYAVQSPPNVFTVPAGSETPITEQDFVLVANPSLGGVISSGGVGVAGVTVSVDGPNGVESAVTAADGSYRFPLLSAGSYAVSVVAPEGYVVSGAATREEELAGTDLDAVDFELARLGTVIGDVRTDTDAPVPAATVTVTTPGGPVALTTTAEGSYGLADLAPGSYEVTLTVPAGYSVPAGGATTATVVVGTDGAVQTVPTFVLVADAVLGGLAGTVETDAGAPVADVAVTVENPAGPVDLTTDVEGAYDLDGLAPGSYQVSVTVPEGYTAEGATTATVVVAADGSVASVPAFVLVPDAAVPVPSANPSDPAVPSGSGRLPSTGADAMPWIVAAGALFVLGAAGVVTAAVLRRRRANRDELSGE</sequence>
<feature type="domain" description="SD-repeat containing protein B" evidence="10">
    <location>
        <begin position="255"/>
        <end position="330"/>
    </location>
</feature>
<keyword evidence="7" id="KW-0812">Transmembrane</keyword>
<keyword evidence="7" id="KW-0472">Membrane</keyword>
<dbReference type="Pfam" id="PF13620">
    <property type="entry name" value="CarboxypepD_reg"/>
    <property type="match status" value="2"/>
</dbReference>
<feature type="transmembrane region" description="Helical" evidence="7">
    <location>
        <begin position="718"/>
        <end position="742"/>
    </location>
</feature>
<feature type="chain" id="PRO_5038705977" evidence="8">
    <location>
        <begin position="29"/>
        <end position="755"/>
    </location>
</feature>
<keyword evidence="12" id="KW-1185">Reference proteome</keyword>
<dbReference type="InterPro" id="IPR013783">
    <property type="entry name" value="Ig-like_fold"/>
</dbReference>
<dbReference type="EMBL" id="RKHL01000001">
    <property type="protein sequence ID" value="ROR82973.1"/>
    <property type="molecule type" value="Genomic_DNA"/>
</dbReference>
<organism evidence="11 12">
    <name type="scientific">Plantibacter flavus</name>
    <dbReference type="NCBI Taxonomy" id="150123"/>
    <lineage>
        <taxon>Bacteria</taxon>
        <taxon>Bacillati</taxon>
        <taxon>Actinomycetota</taxon>
        <taxon>Actinomycetes</taxon>
        <taxon>Micrococcales</taxon>
        <taxon>Microbacteriaceae</taxon>
        <taxon>Plantibacter</taxon>
    </lineage>
</organism>